<sequence>MNRVSLVLGGEDSSLPVYKKEIEKSDLIIACDRGGEYLKNIDVIPDVVIGDMDSISGETLDYFERKDIKIVKFNKHKDFTDAYLAFEYISKNLEAYIVDVYAFSGGREDHFITVLIDAEKFAGRNREIRFISSGKTFFSIAEDTVIRGNVGDVISIFSFSGAYTAECKGLMYNVSNMEIHCGMTRGISNELTEKEAYITIKKGKLTIFHYMN</sequence>
<keyword evidence="3 8" id="KW-0418">Kinase</keyword>
<feature type="domain" description="Thiamin pyrophosphokinase catalytic" evidence="6">
    <location>
        <begin position="18"/>
        <end position="122"/>
    </location>
</feature>
<evidence type="ECO:0000256" key="2">
    <source>
        <dbReference type="ARBA" id="ARBA00022741"/>
    </source>
</evidence>
<feature type="domain" description="Thiamin pyrophosphokinase thiamin-binding" evidence="7">
    <location>
        <begin position="150"/>
        <end position="204"/>
    </location>
</feature>
<dbReference type="NCBIfam" id="TIGR01378">
    <property type="entry name" value="thi_PPkinase"/>
    <property type="match status" value="1"/>
</dbReference>
<dbReference type="GO" id="GO:0005524">
    <property type="term" value="F:ATP binding"/>
    <property type="evidence" value="ECO:0007669"/>
    <property type="project" value="UniProtKB-KW"/>
</dbReference>
<dbReference type="Pfam" id="PF04263">
    <property type="entry name" value="TPK_catalytic"/>
    <property type="match status" value="1"/>
</dbReference>
<gene>
    <name evidence="8" type="ORF">DRP44_01430</name>
</gene>
<evidence type="ECO:0000259" key="7">
    <source>
        <dbReference type="Pfam" id="PF04265"/>
    </source>
</evidence>
<dbReference type="GO" id="GO:0004788">
    <property type="term" value="F:thiamine diphosphokinase activity"/>
    <property type="evidence" value="ECO:0007669"/>
    <property type="project" value="UniProtKB-UniRule"/>
</dbReference>
<evidence type="ECO:0000256" key="4">
    <source>
        <dbReference type="ARBA" id="ARBA00022840"/>
    </source>
</evidence>
<keyword evidence="1 8" id="KW-0808">Transferase</keyword>
<dbReference type="CDD" id="cd07995">
    <property type="entry name" value="TPK"/>
    <property type="match status" value="1"/>
</dbReference>
<dbReference type="InterPro" id="IPR053149">
    <property type="entry name" value="TPK"/>
</dbReference>
<protein>
    <recommendedName>
        <fullName evidence="5">Thiamine diphosphokinase</fullName>
        <ecNumber evidence="5">2.7.6.2</ecNumber>
    </recommendedName>
</protein>
<dbReference type="EC" id="2.7.6.2" evidence="5"/>
<dbReference type="InterPro" id="IPR036759">
    <property type="entry name" value="TPK_catalytic_sf"/>
</dbReference>
<dbReference type="GO" id="GO:0016301">
    <property type="term" value="F:kinase activity"/>
    <property type="evidence" value="ECO:0007669"/>
    <property type="project" value="UniProtKB-KW"/>
</dbReference>
<evidence type="ECO:0000313" key="9">
    <source>
        <dbReference type="Proteomes" id="UP000282321"/>
    </source>
</evidence>
<reference evidence="8 9" key="1">
    <citation type="submission" date="2018-06" db="EMBL/GenBank/DDBJ databases">
        <title>Extensive metabolic versatility and redundancy in microbially diverse, dynamic hydrothermal sediments.</title>
        <authorList>
            <person name="Dombrowski N."/>
            <person name="Teske A."/>
            <person name="Baker B.J."/>
        </authorList>
    </citation>
    <scope>NUCLEOTIDE SEQUENCE [LARGE SCALE GENOMIC DNA]</scope>
    <source>
        <strain evidence="8">B35_G9</strain>
    </source>
</reference>
<dbReference type="InterPro" id="IPR007373">
    <property type="entry name" value="Thiamin_PyroPKinase_B1-bd"/>
</dbReference>
<dbReference type="PANTHER" id="PTHR41299:SF1">
    <property type="entry name" value="THIAMINE PYROPHOSPHOKINASE"/>
    <property type="match status" value="1"/>
</dbReference>
<dbReference type="InterPro" id="IPR007371">
    <property type="entry name" value="TPK_catalytic"/>
</dbReference>
<comment type="caution">
    <text evidence="8">The sequence shown here is derived from an EMBL/GenBank/DDBJ whole genome shotgun (WGS) entry which is preliminary data.</text>
</comment>
<dbReference type="AlphaFoldDB" id="A0A660SAD6"/>
<dbReference type="PANTHER" id="PTHR41299">
    <property type="entry name" value="THIAMINE PYROPHOSPHOKINASE"/>
    <property type="match status" value="1"/>
</dbReference>
<evidence type="ECO:0000313" key="8">
    <source>
        <dbReference type="EMBL" id="RKX67805.1"/>
    </source>
</evidence>
<organism evidence="8 9">
    <name type="scientific">candidate division TA06 bacterium</name>
    <dbReference type="NCBI Taxonomy" id="2250710"/>
    <lineage>
        <taxon>Bacteria</taxon>
        <taxon>Bacteria division TA06</taxon>
    </lineage>
</organism>
<keyword evidence="2" id="KW-0547">Nucleotide-binding</keyword>
<evidence type="ECO:0000256" key="3">
    <source>
        <dbReference type="ARBA" id="ARBA00022777"/>
    </source>
</evidence>
<dbReference type="GO" id="GO:0030975">
    <property type="term" value="F:thiamine binding"/>
    <property type="evidence" value="ECO:0007669"/>
    <property type="project" value="InterPro"/>
</dbReference>
<evidence type="ECO:0000256" key="1">
    <source>
        <dbReference type="ARBA" id="ARBA00022679"/>
    </source>
</evidence>
<dbReference type="GO" id="GO:0006772">
    <property type="term" value="P:thiamine metabolic process"/>
    <property type="evidence" value="ECO:0007669"/>
    <property type="project" value="UniProtKB-UniRule"/>
</dbReference>
<dbReference type="Pfam" id="PF04265">
    <property type="entry name" value="TPK_B1_binding"/>
    <property type="match status" value="1"/>
</dbReference>
<name>A0A660SAD6_UNCT6</name>
<evidence type="ECO:0000259" key="6">
    <source>
        <dbReference type="Pfam" id="PF04263"/>
    </source>
</evidence>
<dbReference type="InterPro" id="IPR036371">
    <property type="entry name" value="TPK_B1-bd_sf"/>
</dbReference>
<dbReference type="Gene3D" id="3.40.50.10240">
    <property type="entry name" value="Thiamin pyrophosphokinase, catalytic domain"/>
    <property type="match status" value="1"/>
</dbReference>
<dbReference type="SUPFAM" id="SSF63999">
    <property type="entry name" value="Thiamin pyrophosphokinase, catalytic domain"/>
    <property type="match status" value="1"/>
</dbReference>
<keyword evidence="4" id="KW-0067">ATP-binding</keyword>
<dbReference type="SUPFAM" id="SSF63862">
    <property type="entry name" value="Thiamin pyrophosphokinase, substrate-binding domain"/>
    <property type="match status" value="1"/>
</dbReference>
<dbReference type="Proteomes" id="UP000282321">
    <property type="component" value="Unassembled WGS sequence"/>
</dbReference>
<dbReference type="EMBL" id="QNBC01000010">
    <property type="protein sequence ID" value="RKX67805.1"/>
    <property type="molecule type" value="Genomic_DNA"/>
</dbReference>
<dbReference type="InterPro" id="IPR006282">
    <property type="entry name" value="Thi_PPkinase"/>
</dbReference>
<dbReference type="GO" id="GO:0009229">
    <property type="term" value="P:thiamine diphosphate biosynthetic process"/>
    <property type="evidence" value="ECO:0007669"/>
    <property type="project" value="InterPro"/>
</dbReference>
<accession>A0A660SAD6</accession>
<proteinExistence type="predicted"/>
<evidence type="ECO:0000256" key="5">
    <source>
        <dbReference type="NCBIfam" id="TIGR01378"/>
    </source>
</evidence>